<dbReference type="Pfam" id="PF20152">
    <property type="entry name" value="DUF6534"/>
    <property type="match status" value="1"/>
</dbReference>
<reference evidence="4 5" key="1">
    <citation type="submission" date="2014-04" db="EMBL/GenBank/DDBJ databases">
        <title>Evolutionary Origins and Diversification of the Mycorrhizal Mutualists.</title>
        <authorList>
            <consortium name="DOE Joint Genome Institute"/>
            <consortium name="Mycorrhizal Genomics Consortium"/>
            <person name="Kohler A."/>
            <person name="Kuo A."/>
            <person name="Nagy L.G."/>
            <person name="Floudas D."/>
            <person name="Copeland A."/>
            <person name="Barry K.W."/>
            <person name="Cichocki N."/>
            <person name="Veneault-Fourrey C."/>
            <person name="LaButti K."/>
            <person name="Lindquist E.A."/>
            <person name="Lipzen A."/>
            <person name="Lundell T."/>
            <person name="Morin E."/>
            <person name="Murat C."/>
            <person name="Riley R."/>
            <person name="Ohm R."/>
            <person name="Sun H."/>
            <person name="Tunlid A."/>
            <person name="Henrissat B."/>
            <person name="Grigoriev I.V."/>
            <person name="Hibbett D.S."/>
            <person name="Martin F."/>
        </authorList>
    </citation>
    <scope>NUCLEOTIDE SEQUENCE [LARGE SCALE GENOMIC DNA]</scope>
    <source>
        <strain evidence="4 5">Koide BX008</strain>
    </source>
</reference>
<keyword evidence="2" id="KW-0812">Transmembrane</keyword>
<dbReference type="EMBL" id="KN818265">
    <property type="protein sequence ID" value="KIL62918.1"/>
    <property type="molecule type" value="Genomic_DNA"/>
</dbReference>
<protein>
    <recommendedName>
        <fullName evidence="3">DUF6534 domain-containing protein</fullName>
    </recommendedName>
</protein>
<sequence>MCRYRLLSQLSDSSYAWTISLAFIFAVAADIAIMMSLFVLLRLRRQQSISLNNVIDQLILYTLEIGSLTAFMATAITATWFTSQNSLIYLAIYLSLEKAYAMAFLGSLNTRHQLRRSQNSQNSLGQNVTNMVQNLARQSDISSRPTEIPKRREGSTDIRPHDIHVDVTSICNDDV</sequence>
<evidence type="ECO:0000259" key="3">
    <source>
        <dbReference type="Pfam" id="PF20152"/>
    </source>
</evidence>
<keyword evidence="2" id="KW-0472">Membrane</keyword>
<evidence type="ECO:0000256" key="2">
    <source>
        <dbReference type="SAM" id="Phobius"/>
    </source>
</evidence>
<feature type="transmembrane region" description="Helical" evidence="2">
    <location>
        <begin position="87"/>
        <end position="108"/>
    </location>
</feature>
<accession>A0A0C2X2H8</accession>
<dbReference type="InParanoid" id="A0A0C2X2H8"/>
<dbReference type="PANTHER" id="PTHR40465">
    <property type="entry name" value="CHROMOSOME 1, WHOLE GENOME SHOTGUN SEQUENCE"/>
    <property type="match status" value="1"/>
</dbReference>
<gene>
    <name evidence="4" type="ORF">M378DRAFT_165197</name>
</gene>
<dbReference type="STRING" id="946122.A0A0C2X2H8"/>
<keyword evidence="2" id="KW-1133">Transmembrane helix</keyword>
<evidence type="ECO:0000313" key="4">
    <source>
        <dbReference type="EMBL" id="KIL62918.1"/>
    </source>
</evidence>
<feature type="compositionally biased region" description="Basic and acidic residues" evidence="1">
    <location>
        <begin position="147"/>
        <end position="159"/>
    </location>
</feature>
<dbReference type="Proteomes" id="UP000054549">
    <property type="component" value="Unassembled WGS sequence"/>
</dbReference>
<feature type="region of interest" description="Disordered" evidence="1">
    <location>
        <begin position="139"/>
        <end position="159"/>
    </location>
</feature>
<dbReference type="PANTHER" id="PTHR40465:SF1">
    <property type="entry name" value="DUF6534 DOMAIN-CONTAINING PROTEIN"/>
    <property type="match status" value="1"/>
</dbReference>
<evidence type="ECO:0000313" key="5">
    <source>
        <dbReference type="Proteomes" id="UP000054549"/>
    </source>
</evidence>
<proteinExistence type="predicted"/>
<dbReference type="InterPro" id="IPR045339">
    <property type="entry name" value="DUF6534"/>
</dbReference>
<feature type="transmembrane region" description="Helical" evidence="2">
    <location>
        <begin position="15"/>
        <end position="38"/>
    </location>
</feature>
<dbReference type="AlphaFoldDB" id="A0A0C2X2H8"/>
<feature type="transmembrane region" description="Helical" evidence="2">
    <location>
        <begin position="58"/>
        <end position="81"/>
    </location>
</feature>
<name>A0A0C2X2H8_AMAMK</name>
<organism evidence="4 5">
    <name type="scientific">Amanita muscaria (strain Koide BX008)</name>
    <dbReference type="NCBI Taxonomy" id="946122"/>
    <lineage>
        <taxon>Eukaryota</taxon>
        <taxon>Fungi</taxon>
        <taxon>Dikarya</taxon>
        <taxon>Basidiomycota</taxon>
        <taxon>Agaricomycotina</taxon>
        <taxon>Agaricomycetes</taxon>
        <taxon>Agaricomycetidae</taxon>
        <taxon>Agaricales</taxon>
        <taxon>Pluteineae</taxon>
        <taxon>Amanitaceae</taxon>
        <taxon>Amanita</taxon>
    </lineage>
</organism>
<dbReference type="HOGENOM" id="CLU_131029_0_0_1"/>
<evidence type="ECO:0000256" key="1">
    <source>
        <dbReference type="SAM" id="MobiDB-lite"/>
    </source>
</evidence>
<feature type="domain" description="DUF6534" evidence="3">
    <location>
        <begin position="26"/>
        <end position="112"/>
    </location>
</feature>
<dbReference type="OrthoDB" id="3206554at2759"/>
<keyword evidence="5" id="KW-1185">Reference proteome</keyword>